<accession>A0AAV1IWC9</accession>
<feature type="compositionally biased region" description="Low complexity" evidence="1">
    <location>
        <begin position="141"/>
        <end position="151"/>
    </location>
</feature>
<evidence type="ECO:0000313" key="2">
    <source>
        <dbReference type="EMBL" id="CAK1541447.1"/>
    </source>
</evidence>
<evidence type="ECO:0000256" key="1">
    <source>
        <dbReference type="SAM" id="MobiDB-lite"/>
    </source>
</evidence>
<proteinExistence type="predicted"/>
<dbReference type="EMBL" id="CAVLEF010000002">
    <property type="protein sequence ID" value="CAK1541447.1"/>
    <property type="molecule type" value="Genomic_DNA"/>
</dbReference>
<sequence>MPFTSRDYALMHYYYGYARGNASEAARLYREEVQNGGGSQPETWPDHRMILRVHNSYMEGRLPGVRSGRIRELRDPDTVESVLEEVAADSSISVRTLERRIGVSKSQAHRILQQEGFHPYHIQRVQQRKSKGKEQREEKSGLLSGNAAASS</sequence>
<evidence type="ECO:0000313" key="3">
    <source>
        <dbReference type="Proteomes" id="UP001497472"/>
    </source>
</evidence>
<gene>
    <name evidence="2" type="ORF">LNINA_LOCUS1431</name>
</gene>
<dbReference type="Proteomes" id="UP001497472">
    <property type="component" value="Unassembled WGS sequence"/>
</dbReference>
<organism evidence="2 3">
    <name type="scientific">Leptosia nina</name>
    <dbReference type="NCBI Taxonomy" id="320188"/>
    <lineage>
        <taxon>Eukaryota</taxon>
        <taxon>Metazoa</taxon>
        <taxon>Ecdysozoa</taxon>
        <taxon>Arthropoda</taxon>
        <taxon>Hexapoda</taxon>
        <taxon>Insecta</taxon>
        <taxon>Pterygota</taxon>
        <taxon>Neoptera</taxon>
        <taxon>Endopterygota</taxon>
        <taxon>Lepidoptera</taxon>
        <taxon>Glossata</taxon>
        <taxon>Ditrysia</taxon>
        <taxon>Papilionoidea</taxon>
        <taxon>Pieridae</taxon>
        <taxon>Pierinae</taxon>
        <taxon>Leptosia</taxon>
    </lineage>
</organism>
<keyword evidence="3" id="KW-1185">Reference proteome</keyword>
<dbReference type="AlphaFoldDB" id="A0AAV1IWC9"/>
<feature type="region of interest" description="Disordered" evidence="1">
    <location>
        <begin position="112"/>
        <end position="151"/>
    </location>
</feature>
<comment type="caution">
    <text evidence="2">The sequence shown here is derived from an EMBL/GenBank/DDBJ whole genome shotgun (WGS) entry which is preliminary data.</text>
</comment>
<reference evidence="2 3" key="1">
    <citation type="submission" date="2023-11" db="EMBL/GenBank/DDBJ databases">
        <authorList>
            <person name="Okamura Y."/>
        </authorList>
    </citation>
    <scope>NUCLEOTIDE SEQUENCE [LARGE SCALE GENOMIC DNA]</scope>
</reference>
<dbReference type="PANTHER" id="PTHR47326">
    <property type="entry name" value="TRANSPOSABLE ELEMENT TC3 TRANSPOSASE-LIKE PROTEIN"/>
    <property type="match status" value="1"/>
</dbReference>
<protein>
    <submittedName>
        <fullName evidence="2">Uncharacterized protein</fullName>
    </submittedName>
</protein>
<dbReference type="PANTHER" id="PTHR47326:SF1">
    <property type="entry name" value="HTH PSQ-TYPE DOMAIN-CONTAINING PROTEIN"/>
    <property type="match status" value="1"/>
</dbReference>
<name>A0AAV1IWC9_9NEOP</name>